<dbReference type="InterPro" id="IPR004358">
    <property type="entry name" value="Sig_transdc_His_kin-like_C"/>
</dbReference>
<dbReference type="PRINTS" id="PR00344">
    <property type="entry name" value="BCTRLSENSOR"/>
</dbReference>
<dbReference type="FunFam" id="1.10.287.130:FF:000003">
    <property type="entry name" value="Histidine kinase"/>
    <property type="match status" value="1"/>
</dbReference>
<dbReference type="InterPro" id="IPR011006">
    <property type="entry name" value="CheY-like_superfamily"/>
</dbReference>
<dbReference type="InterPro" id="IPR003594">
    <property type="entry name" value="HATPase_dom"/>
</dbReference>
<keyword evidence="7 17" id="KW-0812">Transmembrane</keyword>
<dbReference type="Pfam" id="PF02518">
    <property type="entry name" value="HATPase_c"/>
    <property type="match status" value="1"/>
</dbReference>
<keyword evidence="6 21" id="KW-0808">Transferase</keyword>
<dbReference type="InterPro" id="IPR001789">
    <property type="entry name" value="Sig_transdc_resp-reg_receiver"/>
</dbReference>
<dbReference type="PROSITE" id="PS50109">
    <property type="entry name" value="HIS_KIN"/>
    <property type="match status" value="1"/>
</dbReference>
<evidence type="ECO:0000256" key="10">
    <source>
        <dbReference type="ARBA" id="ARBA00022840"/>
    </source>
</evidence>
<feature type="transmembrane region" description="Helical" evidence="17">
    <location>
        <begin position="149"/>
        <end position="171"/>
    </location>
</feature>
<evidence type="ECO:0000313" key="22">
    <source>
        <dbReference type="Proteomes" id="UP000547614"/>
    </source>
</evidence>
<dbReference type="Gene3D" id="1.10.287.130">
    <property type="match status" value="1"/>
</dbReference>
<dbReference type="GO" id="GO:0005886">
    <property type="term" value="C:plasma membrane"/>
    <property type="evidence" value="ECO:0007669"/>
    <property type="project" value="UniProtKB-SubCell"/>
</dbReference>
<dbReference type="InterPro" id="IPR003661">
    <property type="entry name" value="HisK_dim/P_dom"/>
</dbReference>
<evidence type="ECO:0000256" key="3">
    <source>
        <dbReference type="ARBA" id="ARBA00012438"/>
    </source>
</evidence>
<feature type="region of interest" description="Disordered" evidence="16">
    <location>
        <begin position="883"/>
        <end position="903"/>
    </location>
</feature>
<evidence type="ECO:0000256" key="7">
    <source>
        <dbReference type="ARBA" id="ARBA00022692"/>
    </source>
</evidence>
<dbReference type="InterPro" id="IPR036641">
    <property type="entry name" value="HPT_dom_sf"/>
</dbReference>
<evidence type="ECO:0000256" key="4">
    <source>
        <dbReference type="ARBA" id="ARBA00022475"/>
    </source>
</evidence>
<dbReference type="SMART" id="SM00388">
    <property type="entry name" value="HisKA"/>
    <property type="match status" value="1"/>
</dbReference>
<dbReference type="Proteomes" id="UP000547614">
    <property type="component" value="Unassembled WGS sequence"/>
</dbReference>
<dbReference type="InterPro" id="IPR036890">
    <property type="entry name" value="HATPase_C_sf"/>
</dbReference>
<name>A0A839VEE8_9GAMM</name>
<feature type="modified residue" description="Phosphohistidine" evidence="14">
    <location>
        <position position="831"/>
    </location>
</feature>
<evidence type="ECO:0000313" key="21">
    <source>
        <dbReference type="EMBL" id="MBB3191067.1"/>
    </source>
</evidence>
<evidence type="ECO:0000256" key="12">
    <source>
        <dbReference type="ARBA" id="ARBA00023012"/>
    </source>
</evidence>
<dbReference type="SMART" id="SM00448">
    <property type="entry name" value="REC"/>
    <property type="match status" value="1"/>
</dbReference>
<keyword evidence="9 21" id="KW-0418">Kinase</keyword>
<keyword evidence="4" id="KW-1003">Cell membrane</keyword>
<dbReference type="FunFam" id="3.30.565.10:FF:000010">
    <property type="entry name" value="Sensor histidine kinase RcsC"/>
    <property type="match status" value="1"/>
</dbReference>
<comment type="caution">
    <text evidence="21">The sequence shown here is derived from an EMBL/GenBank/DDBJ whole genome shotgun (WGS) entry which is preliminary data.</text>
</comment>
<dbReference type="EMBL" id="JACHXP010000010">
    <property type="protein sequence ID" value="MBB3191067.1"/>
    <property type="molecule type" value="Genomic_DNA"/>
</dbReference>
<dbReference type="InterPro" id="IPR005467">
    <property type="entry name" value="His_kinase_dom"/>
</dbReference>
<evidence type="ECO:0000256" key="15">
    <source>
        <dbReference type="PROSITE-ProRule" id="PRU00169"/>
    </source>
</evidence>
<feature type="domain" description="Response regulatory" evidence="19">
    <location>
        <begin position="633"/>
        <end position="750"/>
    </location>
</feature>
<comment type="subcellular location">
    <subcellularLocation>
        <location evidence="2">Cell membrane</location>
        <topology evidence="2">Multi-pass membrane protein</topology>
    </subcellularLocation>
</comment>
<accession>A0A839VEE8</accession>
<dbReference type="Gene3D" id="3.40.50.2300">
    <property type="match status" value="1"/>
</dbReference>
<evidence type="ECO:0000256" key="1">
    <source>
        <dbReference type="ARBA" id="ARBA00000085"/>
    </source>
</evidence>
<evidence type="ECO:0000256" key="8">
    <source>
        <dbReference type="ARBA" id="ARBA00022741"/>
    </source>
</evidence>
<dbReference type="InterPro" id="IPR008207">
    <property type="entry name" value="Sig_transdc_His_kin_Hpt_dom"/>
</dbReference>
<dbReference type="Gene3D" id="1.20.120.160">
    <property type="entry name" value="HPT domain"/>
    <property type="match status" value="1"/>
</dbReference>
<keyword evidence="13 17" id="KW-0472">Membrane</keyword>
<keyword evidence="8" id="KW-0547">Nucleotide-binding</keyword>
<dbReference type="CDD" id="cd17546">
    <property type="entry name" value="REC_hyHK_CKI1_RcsC-like"/>
    <property type="match status" value="1"/>
</dbReference>
<evidence type="ECO:0000256" key="13">
    <source>
        <dbReference type="ARBA" id="ARBA00023136"/>
    </source>
</evidence>
<feature type="transmembrane region" description="Helical" evidence="17">
    <location>
        <begin position="12"/>
        <end position="30"/>
    </location>
</feature>
<dbReference type="PROSITE" id="PS50894">
    <property type="entry name" value="HPT"/>
    <property type="match status" value="1"/>
</dbReference>
<dbReference type="SUPFAM" id="SSF47384">
    <property type="entry name" value="Homodimeric domain of signal transducing histidine kinase"/>
    <property type="match status" value="1"/>
</dbReference>
<dbReference type="Gene3D" id="3.30.565.10">
    <property type="entry name" value="Histidine kinase-like ATPase, C-terminal domain"/>
    <property type="match status" value="1"/>
</dbReference>
<sequence length="903" mass="98673">MTLKTRLMLTNLVLPLLLLAMVIGVVLVLAGQRERTALETHLTQSADLLAPSLGTALADGDHDALAPLAGRLLALAPVRGVSVQVDGKATLLELGTARDLPSPPADGTLRWIDRGRQWILQTPLPLASGAWLTLDIDASSLMLAHYQHLAIGALALLLAGLLLFGVTFAWMRHLTQPLEETCRMLDQLTSGIPPAHLPAPVEPELAALTHRINRLADHQVAARDDLEARITQVTNELQTAMETIEVQNIELDLVHRRALEANRAESAFLANMSHEIRTPLNGIAGFCRLLGRSRLEPRQREWLEHVQRACDTLLMLVNDILDYSKIEAGCMELESTPLDMVALVDEVLGLQAPLAQQKDLQLLGLVYDDVPPTLRGDPLRIRQVLTNLVNNAVKFTDHGEVIVRVMVEQARPGRIVLRITVSDSGIGMTEQARQRLFQAFRQAEASHSRKFGGTGLGLAISRQLVEQMGGEIGVTSTPGQGTTFFFTLMLEGHEGEPPPPEMFLDGEQILLEEPHAPTRWALRHLLTRWGAQVIDRDHPAEGTCMPSFLLMAPGAEELAEARLAALQQRLDRLGCPALLLVNTPPLDLPEFSLPHGGEVLGKPLSRAALFRALQRQRREFSRPRLPTPTDTTRLLVVDDTDTNRRLLQAMLEGPGLEVTLAASGEEALALARDQAFDMVLIDIRMPGLDGIATTRALRRLEGCWQTLPIIAVTAHVPRERRHELREAGFDDALAKPLDHRQLTRLLQHHLGVTLAGTERPVPPASDAPVDRVAETELPVVDLTLGTRLAGGREALAQELLAGLAASLGDSEAAIRTAVDRQDDHALLDALHALNGACRYCGVPRLGLLAETLETRLRASGMHAMTARLEDLFTAMREVQAWQTAQPSSTTNATARVSSSVSDR</sequence>
<evidence type="ECO:0000256" key="17">
    <source>
        <dbReference type="SAM" id="Phobius"/>
    </source>
</evidence>
<reference evidence="21 22" key="1">
    <citation type="submission" date="2020-08" db="EMBL/GenBank/DDBJ databases">
        <title>Genomic Encyclopedia of Type Strains, Phase III (KMG-III): the genomes of soil and plant-associated and newly described type strains.</title>
        <authorList>
            <person name="Whitman W."/>
        </authorList>
    </citation>
    <scope>NUCLEOTIDE SEQUENCE [LARGE SCALE GENOMIC DNA]</scope>
    <source>
        <strain evidence="21 22">CECT 7282</strain>
    </source>
</reference>
<feature type="domain" description="Histidine kinase" evidence="18">
    <location>
        <begin position="271"/>
        <end position="492"/>
    </location>
</feature>
<keyword evidence="12" id="KW-0902">Two-component regulatory system</keyword>
<dbReference type="EC" id="2.7.13.3" evidence="3"/>
<dbReference type="PANTHER" id="PTHR45339:SF1">
    <property type="entry name" value="HYBRID SIGNAL TRANSDUCTION HISTIDINE KINASE J"/>
    <property type="match status" value="1"/>
</dbReference>
<dbReference type="SUPFAM" id="SSF47226">
    <property type="entry name" value="Histidine-containing phosphotransfer domain, HPT domain"/>
    <property type="match status" value="1"/>
</dbReference>
<evidence type="ECO:0000256" key="5">
    <source>
        <dbReference type="ARBA" id="ARBA00022553"/>
    </source>
</evidence>
<dbReference type="Pfam" id="PF01627">
    <property type="entry name" value="Hpt"/>
    <property type="match status" value="1"/>
</dbReference>
<gene>
    <name evidence="21" type="ORF">FHR94_002311</name>
</gene>
<dbReference type="CDD" id="cd00082">
    <property type="entry name" value="HisKA"/>
    <property type="match status" value="1"/>
</dbReference>
<feature type="domain" description="HPt" evidence="20">
    <location>
        <begin position="792"/>
        <end position="885"/>
    </location>
</feature>
<keyword evidence="22" id="KW-1185">Reference proteome</keyword>
<dbReference type="Pfam" id="PF00512">
    <property type="entry name" value="HisKA"/>
    <property type="match status" value="1"/>
</dbReference>
<dbReference type="PANTHER" id="PTHR45339">
    <property type="entry name" value="HYBRID SIGNAL TRANSDUCTION HISTIDINE KINASE J"/>
    <property type="match status" value="1"/>
</dbReference>
<evidence type="ECO:0000256" key="6">
    <source>
        <dbReference type="ARBA" id="ARBA00022679"/>
    </source>
</evidence>
<dbReference type="CDD" id="cd16922">
    <property type="entry name" value="HATPase_EvgS-ArcB-TorS-like"/>
    <property type="match status" value="1"/>
</dbReference>
<evidence type="ECO:0000256" key="14">
    <source>
        <dbReference type="PROSITE-ProRule" id="PRU00110"/>
    </source>
</evidence>
<dbReference type="SUPFAM" id="SSF55874">
    <property type="entry name" value="ATPase domain of HSP90 chaperone/DNA topoisomerase II/histidine kinase"/>
    <property type="match status" value="1"/>
</dbReference>
<dbReference type="Pfam" id="PF00072">
    <property type="entry name" value="Response_reg"/>
    <property type="match status" value="1"/>
</dbReference>
<dbReference type="InterPro" id="IPR036097">
    <property type="entry name" value="HisK_dim/P_sf"/>
</dbReference>
<evidence type="ECO:0000259" key="19">
    <source>
        <dbReference type="PROSITE" id="PS50110"/>
    </source>
</evidence>
<keyword evidence="11 17" id="KW-1133">Transmembrane helix</keyword>
<dbReference type="SUPFAM" id="SSF52172">
    <property type="entry name" value="CheY-like"/>
    <property type="match status" value="1"/>
</dbReference>
<dbReference type="SMART" id="SM00387">
    <property type="entry name" value="HATPase_c"/>
    <property type="match status" value="1"/>
</dbReference>
<comment type="catalytic activity">
    <reaction evidence="1">
        <text>ATP + protein L-histidine = ADP + protein N-phospho-L-histidine.</text>
        <dbReference type="EC" id="2.7.13.3"/>
    </reaction>
</comment>
<keyword evidence="5 15" id="KW-0597">Phosphoprotein</keyword>
<evidence type="ECO:0000259" key="18">
    <source>
        <dbReference type="PROSITE" id="PS50109"/>
    </source>
</evidence>
<organism evidence="21 22">
    <name type="scientific">Halomonas cerina</name>
    <dbReference type="NCBI Taxonomy" id="447424"/>
    <lineage>
        <taxon>Bacteria</taxon>
        <taxon>Pseudomonadati</taxon>
        <taxon>Pseudomonadota</taxon>
        <taxon>Gammaproteobacteria</taxon>
        <taxon>Oceanospirillales</taxon>
        <taxon>Halomonadaceae</taxon>
        <taxon>Halomonas</taxon>
    </lineage>
</organism>
<evidence type="ECO:0000256" key="9">
    <source>
        <dbReference type="ARBA" id="ARBA00022777"/>
    </source>
</evidence>
<evidence type="ECO:0000256" key="11">
    <source>
        <dbReference type="ARBA" id="ARBA00022989"/>
    </source>
</evidence>
<evidence type="ECO:0000259" key="20">
    <source>
        <dbReference type="PROSITE" id="PS50894"/>
    </source>
</evidence>
<evidence type="ECO:0000256" key="16">
    <source>
        <dbReference type="SAM" id="MobiDB-lite"/>
    </source>
</evidence>
<dbReference type="PROSITE" id="PS50110">
    <property type="entry name" value="RESPONSE_REGULATORY"/>
    <property type="match status" value="1"/>
</dbReference>
<dbReference type="RefSeq" id="WP_183325849.1">
    <property type="nucleotide sequence ID" value="NZ_JACHXP010000010.1"/>
</dbReference>
<keyword evidence="10" id="KW-0067">ATP-binding</keyword>
<dbReference type="AlphaFoldDB" id="A0A839VEE8"/>
<dbReference type="GO" id="GO:0000155">
    <property type="term" value="F:phosphorelay sensor kinase activity"/>
    <property type="evidence" value="ECO:0007669"/>
    <property type="project" value="InterPro"/>
</dbReference>
<evidence type="ECO:0000256" key="2">
    <source>
        <dbReference type="ARBA" id="ARBA00004651"/>
    </source>
</evidence>
<proteinExistence type="predicted"/>
<feature type="modified residue" description="4-aspartylphosphate" evidence="15">
    <location>
        <position position="682"/>
    </location>
</feature>
<dbReference type="GO" id="GO:0005524">
    <property type="term" value="F:ATP binding"/>
    <property type="evidence" value="ECO:0007669"/>
    <property type="project" value="UniProtKB-KW"/>
</dbReference>
<protein>
    <recommendedName>
        <fullName evidence="3">histidine kinase</fullName>
        <ecNumber evidence="3">2.7.13.3</ecNumber>
    </recommendedName>
</protein>